<dbReference type="STRING" id="1184609.KILIM_011_00850"/>
<keyword evidence="2" id="KW-1133">Transmembrane helix</keyword>
<evidence type="ECO:0000313" key="3">
    <source>
        <dbReference type="EMBL" id="GAB94812.1"/>
    </source>
</evidence>
<comment type="similarity">
    <text evidence="1">Belongs to the CPA3 antiporters (TC 2.A.63) subunit G family.</text>
</comment>
<gene>
    <name evidence="3" type="primary">mrpG</name>
    <name evidence="3" type="ORF">KILIM_011_00850</name>
</gene>
<comment type="caution">
    <text evidence="3">The sequence shown here is derived from an EMBL/GenBank/DDBJ whole genome shotgun (WGS) entry which is preliminary data.</text>
</comment>
<dbReference type="GO" id="GO:0015385">
    <property type="term" value="F:sodium:proton antiporter activity"/>
    <property type="evidence" value="ECO:0007669"/>
    <property type="project" value="TreeGrafter"/>
</dbReference>
<dbReference type="Proteomes" id="UP000008366">
    <property type="component" value="Unassembled WGS sequence"/>
</dbReference>
<evidence type="ECO:0000256" key="2">
    <source>
        <dbReference type="SAM" id="Phobius"/>
    </source>
</evidence>
<proteinExistence type="inferred from homology"/>
<dbReference type="eggNOG" id="COG1320">
    <property type="taxonomic scope" value="Bacteria"/>
</dbReference>
<name>K6WRX2_9MICO</name>
<keyword evidence="2" id="KW-0812">Transmembrane</keyword>
<organism evidence="3 4">
    <name type="scientific">Kineosphaera limosa NBRC 100340</name>
    <dbReference type="NCBI Taxonomy" id="1184609"/>
    <lineage>
        <taxon>Bacteria</taxon>
        <taxon>Bacillati</taxon>
        <taxon>Actinomycetota</taxon>
        <taxon>Actinomycetes</taxon>
        <taxon>Micrococcales</taxon>
        <taxon>Dermatophilaceae</taxon>
        <taxon>Kineosphaera</taxon>
    </lineage>
</organism>
<dbReference type="NCBIfam" id="NF009314">
    <property type="entry name" value="PRK12674.1-2"/>
    <property type="match status" value="1"/>
</dbReference>
<evidence type="ECO:0000256" key="1">
    <source>
        <dbReference type="ARBA" id="ARBA00008404"/>
    </source>
</evidence>
<keyword evidence="4" id="KW-1185">Reference proteome</keyword>
<keyword evidence="2" id="KW-0472">Membrane</keyword>
<reference evidence="3 4" key="1">
    <citation type="submission" date="2012-08" db="EMBL/GenBank/DDBJ databases">
        <title>Whole genome shotgun sequence of Kineosphaera limosa NBRC 100340.</title>
        <authorList>
            <person name="Yoshida I."/>
            <person name="Isaki S."/>
            <person name="Hosoyama A."/>
            <person name="Tsuchikane K."/>
            <person name="Katsumata H."/>
            <person name="Ando Y."/>
            <person name="Ohji S."/>
            <person name="Hamada M."/>
            <person name="Tamura T."/>
            <person name="Yamazoe A."/>
            <person name="Yamazaki S."/>
            <person name="Fujita N."/>
        </authorList>
    </citation>
    <scope>NUCLEOTIDE SEQUENCE [LARGE SCALE GENOMIC DNA]</scope>
    <source>
        <strain evidence="3 4">NBRC 100340</strain>
    </source>
</reference>
<accession>K6WRX2</accession>
<sequence>MSIDTLADAVGVLAILAGSILCLTSSIGLLRLPDLYSRMHAGAKPQALGLLLVLLGIGLRLRSGLDVGMLVLVGIFQMLTIPVSAHLVARARYRDDHPR</sequence>
<feature type="transmembrane region" description="Helical" evidence="2">
    <location>
        <begin position="42"/>
        <end position="61"/>
    </location>
</feature>
<dbReference type="PANTHER" id="PTHR34703">
    <property type="entry name" value="ANTIPORTER SUBUNIT MNHG2-RELATED"/>
    <property type="match status" value="1"/>
</dbReference>
<dbReference type="Pfam" id="PF03334">
    <property type="entry name" value="PhaG_MnhG_YufB"/>
    <property type="match status" value="1"/>
</dbReference>
<evidence type="ECO:0000313" key="4">
    <source>
        <dbReference type="Proteomes" id="UP000008366"/>
    </source>
</evidence>
<dbReference type="NCBIfam" id="TIGR01300">
    <property type="entry name" value="CPA3_mnhG_phaG"/>
    <property type="match status" value="1"/>
</dbReference>
<feature type="transmembrane region" description="Helical" evidence="2">
    <location>
        <begin position="6"/>
        <end position="30"/>
    </location>
</feature>
<dbReference type="EMBL" id="BAHD01000011">
    <property type="protein sequence ID" value="GAB94812.1"/>
    <property type="molecule type" value="Genomic_DNA"/>
</dbReference>
<protein>
    <submittedName>
        <fullName evidence="3">Na(+)/H(+) antiporter subunit G</fullName>
    </submittedName>
</protein>
<dbReference type="PANTHER" id="PTHR34703:SF1">
    <property type="entry name" value="ANTIPORTER SUBUNIT MNHG2-RELATED"/>
    <property type="match status" value="1"/>
</dbReference>
<dbReference type="InterPro" id="IPR005133">
    <property type="entry name" value="PhaG_MnhG_YufB"/>
</dbReference>
<dbReference type="RefSeq" id="WP_006591344.1">
    <property type="nucleotide sequence ID" value="NZ_BAHD01000011.1"/>
</dbReference>
<dbReference type="AlphaFoldDB" id="K6WRX2"/>
<feature type="transmembrane region" description="Helical" evidence="2">
    <location>
        <begin position="67"/>
        <end position="89"/>
    </location>
</feature>